<dbReference type="Pfam" id="PF02596">
    <property type="entry name" value="DUF169"/>
    <property type="match status" value="1"/>
</dbReference>
<accession>A0A134AC41</accession>
<keyword evidence="2" id="KW-1185">Reference proteome</keyword>
<dbReference type="AlphaFoldDB" id="A0A134AC41"/>
<organism evidence="1 2">
    <name type="scientific">Aedoeadaptatus coxii</name>
    <dbReference type="NCBI Taxonomy" id="755172"/>
    <lineage>
        <taxon>Bacteria</taxon>
        <taxon>Bacillati</taxon>
        <taxon>Bacillota</taxon>
        <taxon>Tissierellia</taxon>
        <taxon>Tissierellales</taxon>
        <taxon>Peptoniphilaceae</taxon>
        <taxon>Aedoeadaptatus</taxon>
    </lineage>
</organism>
<dbReference type="OrthoDB" id="378658at2"/>
<dbReference type="PANTHER" id="PTHR37954">
    <property type="entry name" value="BLL4979 PROTEIN"/>
    <property type="match status" value="1"/>
</dbReference>
<dbReference type="Proteomes" id="UP000070442">
    <property type="component" value="Unassembled WGS sequence"/>
</dbReference>
<gene>
    <name evidence="1" type="ORF">HMPREF1863_01726</name>
</gene>
<comment type="caution">
    <text evidence="1">The sequence shown here is derived from an EMBL/GenBank/DDBJ whole genome shotgun (WGS) entry which is preliminary data.</text>
</comment>
<dbReference type="PATRIC" id="fig|755172.3.peg.1685"/>
<reference evidence="2" key="1">
    <citation type="submission" date="2016-01" db="EMBL/GenBank/DDBJ databases">
        <authorList>
            <person name="Mitreva M."/>
            <person name="Pepin K.H."/>
            <person name="Mihindukulasuriya K.A."/>
            <person name="Fulton R."/>
            <person name="Fronick C."/>
            <person name="O'Laughlin M."/>
            <person name="Miner T."/>
            <person name="Herter B."/>
            <person name="Rosa B.A."/>
            <person name="Cordes M."/>
            <person name="Tomlinson C."/>
            <person name="Wollam A."/>
            <person name="Palsikar V.B."/>
            <person name="Mardis E.R."/>
            <person name="Wilson R.K."/>
        </authorList>
    </citation>
    <scope>NUCLEOTIDE SEQUENCE [LARGE SCALE GENOMIC DNA]</scope>
    <source>
        <strain evidence="2">DNF00729</strain>
    </source>
</reference>
<evidence type="ECO:0008006" key="3">
    <source>
        <dbReference type="Google" id="ProtNLM"/>
    </source>
</evidence>
<dbReference type="PANTHER" id="PTHR37954:SF3">
    <property type="entry name" value="DUF169 DOMAIN-CONTAINING PROTEIN"/>
    <property type="match status" value="1"/>
</dbReference>
<protein>
    <recommendedName>
        <fullName evidence="3">ArCR</fullName>
    </recommendedName>
</protein>
<name>A0A134AC41_9FIRM</name>
<sequence>MKNEEVNRFKKALRLKRNVIGVRFLYFPSDYENCKAPQSTYKVSYCKLTKIAIDGNHFKANESNIICRCAIEAIGLDRKMEGVNSGQRYYSLNLYESRSVAKIVTDTIENIDQTIVGIEMGPLEEMEEADLVIFMCTPYQLMRVVQGYSYKWGVPKNISMAGNQGMCADLTAAPFVHNDMNFSVLCAGTRKMCGWGEDEMGVGLPIQQFTPLTEGVIATMNYIEYPDHKQEIRDSLVEEDELGVIVDDNLHYGKLGKDYINPKRFNDLKRGNHD</sequence>
<evidence type="ECO:0000313" key="1">
    <source>
        <dbReference type="EMBL" id="KXB65218.1"/>
    </source>
</evidence>
<evidence type="ECO:0000313" key="2">
    <source>
        <dbReference type="Proteomes" id="UP000070442"/>
    </source>
</evidence>
<dbReference type="EMBL" id="LSDG01000045">
    <property type="protein sequence ID" value="KXB65218.1"/>
    <property type="molecule type" value="Genomic_DNA"/>
</dbReference>
<dbReference type="InterPro" id="IPR003748">
    <property type="entry name" value="DUF169"/>
</dbReference>
<dbReference type="STRING" id="755172.HMPREF1863_01726"/>
<dbReference type="RefSeq" id="WP_068369747.1">
    <property type="nucleotide sequence ID" value="NZ_CAIJCT010000010.1"/>
</dbReference>
<proteinExistence type="predicted"/>